<feature type="transmembrane region" description="Helical" evidence="1">
    <location>
        <begin position="47"/>
        <end position="70"/>
    </location>
</feature>
<evidence type="ECO:0000256" key="1">
    <source>
        <dbReference type="SAM" id="Phobius"/>
    </source>
</evidence>
<dbReference type="EMBL" id="JXRP01000009">
    <property type="protein sequence ID" value="KIL49640.1"/>
    <property type="molecule type" value="Genomic_DNA"/>
</dbReference>
<evidence type="ECO:0008006" key="4">
    <source>
        <dbReference type="Google" id="ProtNLM"/>
    </source>
</evidence>
<feature type="transmembrane region" description="Helical" evidence="1">
    <location>
        <begin position="7"/>
        <end position="27"/>
    </location>
</feature>
<feature type="transmembrane region" description="Helical" evidence="1">
    <location>
        <begin position="103"/>
        <end position="131"/>
    </location>
</feature>
<protein>
    <recommendedName>
        <fullName evidence="4">YitT family protein</fullName>
    </recommendedName>
</protein>
<gene>
    <name evidence="2" type="ORF">KP78_11080</name>
</gene>
<dbReference type="InterPro" id="IPR038750">
    <property type="entry name" value="YczE/YyaS-like"/>
</dbReference>
<dbReference type="AlphaFoldDB" id="A0A0C2RHJ3"/>
<dbReference type="PATRIC" id="fig|889306.3.peg.1116"/>
<dbReference type="Proteomes" id="UP000031938">
    <property type="component" value="Unassembled WGS sequence"/>
</dbReference>
<comment type="caution">
    <text evidence="2">The sequence shown here is derived from an EMBL/GenBank/DDBJ whole genome shotgun (WGS) entry which is preliminary data.</text>
</comment>
<proteinExistence type="predicted"/>
<evidence type="ECO:0000313" key="2">
    <source>
        <dbReference type="EMBL" id="KIL49640.1"/>
    </source>
</evidence>
<feature type="transmembrane region" description="Helical" evidence="1">
    <location>
        <begin position="77"/>
        <end position="97"/>
    </location>
</feature>
<feature type="transmembrane region" description="Helical" evidence="1">
    <location>
        <begin position="158"/>
        <end position="182"/>
    </location>
</feature>
<dbReference type="Pfam" id="PF19700">
    <property type="entry name" value="DUF6198"/>
    <property type="match status" value="1"/>
</dbReference>
<reference evidence="2 3" key="1">
    <citation type="submission" date="2015-01" db="EMBL/GenBank/DDBJ databases">
        <title>Genome sequencing of Jeotgalibacillus soli.</title>
        <authorList>
            <person name="Goh K.M."/>
            <person name="Chan K.-G."/>
            <person name="Yaakop A.S."/>
            <person name="Ee R."/>
            <person name="Gan H.M."/>
            <person name="Chan C.S."/>
        </authorList>
    </citation>
    <scope>NUCLEOTIDE SEQUENCE [LARGE SCALE GENOMIC DNA]</scope>
    <source>
        <strain evidence="2 3">P9</strain>
    </source>
</reference>
<dbReference type="PANTHER" id="PTHR40078:SF1">
    <property type="entry name" value="INTEGRAL MEMBRANE PROTEIN"/>
    <property type="match status" value="1"/>
</dbReference>
<name>A0A0C2RHJ3_9BACL</name>
<keyword evidence="3" id="KW-1185">Reference proteome</keyword>
<dbReference type="STRING" id="889306.KP78_11080"/>
<dbReference type="RefSeq" id="WP_052474613.1">
    <property type="nucleotide sequence ID" value="NZ_JXRP01000009.1"/>
</dbReference>
<dbReference type="OrthoDB" id="154912at2"/>
<evidence type="ECO:0000313" key="3">
    <source>
        <dbReference type="Proteomes" id="UP000031938"/>
    </source>
</evidence>
<keyword evidence="1" id="KW-0472">Membrane</keyword>
<organism evidence="2 3">
    <name type="scientific">Jeotgalibacillus soli</name>
    <dbReference type="NCBI Taxonomy" id="889306"/>
    <lineage>
        <taxon>Bacteria</taxon>
        <taxon>Bacillati</taxon>
        <taxon>Bacillota</taxon>
        <taxon>Bacilli</taxon>
        <taxon>Bacillales</taxon>
        <taxon>Caryophanaceae</taxon>
        <taxon>Jeotgalibacillus</taxon>
    </lineage>
</organism>
<sequence>MKRAYVLRWLFFTVGIMVLALGISLTIKGQRLGISPWDVLHVGLYQQIGLSVGTWAILLGIVIIGGTVLVTKKPPRIGAVLNMLLVGIFIDVFNWLIPEPSTMPGVIAVFLAGVIVMGYGVGIYVAANLGAGPRDTVMMMIVEKTGWSISKVRRGIELVVLAIGWGLGGPIGVGTIITALFVGSIVNLSLPQCTLLLQRLIDGNGASLTRHRHHPSENAKSL</sequence>
<keyword evidence="1" id="KW-1133">Transmembrane helix</keyword>
<dbReference type="PANTHER" id="PTHR40078">
    <property type="entry name" value="INTEGRAL MEMBRANE PROTEIN-RELATED"/>
    <property type="match status" value="1"/>
</dbReference>
<keyword evidence="1" id="KW-0812">Transmembrane</keyword>
<accession>A0A0C2RHJ3</accession>